<comment type="caution">
    <text evidence="1">The sequence shown here is derived from an EMBL/GenBank/DDBJ whole genome shotgun (WGS) entry which is preliminary data.</text>
</comment>
<dbReference type="EMBL" id="CM026424">
    <property type="protein sequence ID" value="KAG0581067.1"/>
    <property type="molecule type" value="Genomic_DNA"/>
</dbReference>
<proteinExistence type="predicted"/>
<organism evidence="1 2">
    <name type="scientific">Ceratodon purpureus</name>
    <name type="common">Fire moss</name>
    <name type="synonym">Dicranum purpureum</name>
    <dbReference type="NCBI Taxonomy" id="3225"/>
    <lineage>
        <taxon>Eukaryota</taxon>
        <taxon>Viridiplantae</taxon>
        <taxon>Streptophyta</taxon>
        <taxon>Embryophyta</taxon>
        <taxon>Bryophyta</taxon>
        <taxon>Bryophytina</taxon>
        <taxon>Bryopsida</taxon>
        <taxon>Dicranidae</taxon>
        <taxon>Pseudoditrichales</taxon>
        <taxon>Ditrichaceae</taxon>
        <taxon>Ceratodon</taxon>
    </lineage>
</organism>
<dbReference type="AlphaFoldDB" id="A0A8T0IDU3"/>
<evidence type="ECO:0000313" key="2">
    <source>
        <dbReference type="Proteomes" id="UP000822688"/>
    </source>
</evidence>
<accession>A0A8T0IDU3</accession>
<evidence type="ECO:0000313" key="1">
    <source>
        <dbReference type="EMBL" id="KAG0581067.1"/>
    </source>
</evidence>
<sequence length="120" mass="14087">MEYPKSNRVIPLRVRSLILSQHLFGNDHRSTISHHIHRVRSLVWVLTVLNSLMHQERCTHAISSSGMAQILYFRIFFILQFNEAAYSVGTQYSHLMYSCTQHIYIPKLRILSFCIPLSRD</sequence>
<keyword evidence="2" id="KW-1185">Reference proteome</keyword>
<dbReference type="Proteomes" id="UP000822688">
    <property type="component" value="Chromosome 4"/>
</dbReference>
<protein>
    <submittedName>
        <fullName evidence="1">Uncharacterized protein</fullName>
    </submittedName>
</protein>
<name>A0A8T0IDU3_CERPU</name>
<gene>
    <name evidence="1" type="ORF">KC19_4G222200</name>
</gene>
<reference evidence="1" key="1">
    <citation type="submission" date="2020-06" db="EMBL/GenBank/DDBJ databases">
        <title>WGS assembly of Ceratodon purpureus strain R40.</title>
        <authorList>
            <person name="Carey S.B."/>
            <person name="Jenkins J."/>
            <person name="Shu S."/>
            <person name="Lovell J.T."/>
            <person name="Sreedasyam A."/>
            <person name="Maumus F."/>
            <person name="Tiley G.P."/>
            <person name="Fernandez-Pozo N."/>
            <person name="Barry K."/>
            <person name="Chen C."/>
            <person name="Wang M."/>
            <person name="Lipzen A."/>
            <person name="Daum C."/>
            <person name="Saski C.A."/>
            <person name="Payton A.C."/>
            <person name="Mcbreen J.C."/>
            <person name="Conrad R.E."/>
            <person name="Kollar L.M."/>
            <person name="Olsson S."/>
            <person name="Huttunen S."/>
            <person name="Landis J.B."/>
            <person name="Wickett N.J."/>
            <person name="Johnson M.G."/>
            <person name="Rensing S.A."/>
            <person name="Grimwood J."/>
            <person name="Schmutz J."/>
            <person name="Mcdaniel S.F."/>
        </authorList>
    </citation>
    <scope>NUCLEOTIDE SEQUENCE</scope>
    <source>
        <strain evidence="1">R40</strain>
    </source>
</reference>